<dbReference type="SUPFAM" id="SSF81383">
    <property type="entry name" value="F-box domain"/>
    <property type="match status" value="1"/>
</dbReference>
<sequence length="371" mass="44330">MEIFQYFSLHEIFALRRVCRYWYDLINKNLLRNRKELIICLVSYSTNKYFKREDIHECYYVKNYVKLIPLAPYHENLQILKVFNFMIDDWFQRDFLVHIKRLRSLTIAECTLSTLTFFNSLQFLTRLELINLDINDEIVRQIAEHLKQLEHLNLSKNSMITGKYMDHLPVTMKALILTFCSLNIQNLYKCIECLSKNGGHLEVLNLKYNYICEDYPYPNPNNSFAEHLQHLREIKFSTKHIVNDETLENLEKLVIFEMFGRGNEPLVSDTFFQSFFRVPFRRLRKLHLTSLTSKISDEIFANCLSMCENIESLKLISLNTLTKQSLRLISHLKSLRFLKLDNIRLDNELAMEIIRQCTNLQTFIIEFNDLY</sequence>
<dbReference type="PANTHER" id="PTHR12904:SF23">
    <property type="entry name" value="PROTEIN ZER-1 HOMOLOG"/>
    <property type="match status" value="1"/>
</dbReference>
<dbReference type="PROSITE" id="PS50181">
    <property type="entry name" value="FBOX"/>
    <property type="match status" value="1"/>
</dbReference>
<name>A0A1Y3ANE7_EURMA</name>
<dbReference type="Pfam" id="PF12937">
    <property type="entry name" value="F-box-like"/>
    <property type="match status" value="1"/>
</dbReference>
<reference evidence="2 3" key="1">
    <citation type="submission" date="2017-03" db="EMBL/GenBank/DDBJ databases">
        <title>Genome Survey of Euroglyphus maynei.</title>
        <authorList>
            <person name="Arlian L.G."/>
            <person name="Morgan M.S."/>
            <person name="Rider S.D."/>
        </authorList>
    </citation>
    <scope>NUCLEOTIDE SEQUENCE [LARGE SCALE GENOMIC DNA]</scope>
    <source>
        <strain evidence="2">Arlian Lab</strain>
        <tissue evidence="2">Whole body</tissue>
    </source>
</reference>
<dbReference type="PANTHER" id="PTHR12904">
    <property type="match status" value="1"/>
</dbReference>
<dbReference type="InterPro" id="IPR001810">
    <property type="entry name" value="F-box_dom"/>
</dbReference>
<dbReference type="Proteomes" id="UP000194236">
    <property type="component" value="Unassembled WGS sequence"/>
</dbReference>
<comment type="caution">
    <text evidence="2">The sequence shown here is derived from an EMBL/GenBank/DDBJ whole genome shotgun (WGS) entry which is preliminary data.</text>
</comment>
<gene>
    <name evidence="2" type="ORF">BLA29_006227</name>
</gene>
<dbReference type="InterPro" id="IPR032675">
    <property type="entry name" value="LRR_dom_sf"/>
</dbReference>
<dbReference type="InterPro" id="IPR051341">
    <property type="entry name" value="Zyg-11_UBL_adapter"/>
</dbReference>
<dbReference type="SUPFAM" id="SSF52047">
    <property type="entry name" value="RNI-like"/>
    <property type="match status" value="1"/>
</dbReference>
<dbReference type="InterPro" id="IPR036047">
    <property type="entry name" value="F-box-like_dom_sf"/>
</dbReference>
<evidence type="ECO:0000259" key="1">
    <source>
        <dbReference type="PROSITE" id="PS50181"/>
    </source>
</evidence>
<proteinExistence type="predicted"/>
<feature type="domain" description="F-box" evidence="1">
    <location>
        <begin position="1"/>
        <end position="35"/>
    </location>
</feature>
<dbReference type="AlphaFoldDB" id="A0A1Y3ANE7"/>
<organism evidence="2 3">
    <name type="scientific">Euroglyphus maynei</name>
    <name type="common">Mayne's house dust mite</name>
    <dbReference type="NCBI Taxonomy" id="6958"/>
    <lineage>
        <taxon>Eukaryota</taxon>
        <taxon>Metazoa</taxon>
        <taxon>Ecdysozoa</taxon>
        <taxon>Arthropoda</taxon>
        <taxon>Chelicerata</taxon>
        <taxon>Arachnida</taxon>
        <taxon>Acari</taxon>
        <taxon>Acariformes</taxon>
        <taxon>Sarcoptiformes</taxon>
        <taxon>Astigmata</taxon>
        <taxon>Psoroptidia</taxon>
        <taxon>Analgoidea</taxon>
        <taxon>Pyroglyphidae</taxon>
        <taxon>Pyroglyphinae</taxon>
        <taxon>Euroglyphus</taxon>
    </lineage>
</organism>
<dbReference type="EMBL" id="MUJZ01067984">
    <property type="protein sequence ID" value="OTF69961.1"/>
    <property type="molecule type" value="Genomic_DNA"/>
</dbReference>
<dbReference type="OrthoDB" id="10257471at2759"/>
<dbReference type="CDD" id="cd09917">
    <property type="entry name" value="F-box_SF"/>
    <property type="match status" value="1"/>
</dbReference>
<feature type="non-terminal residue" evidence="2">
    <location>
        <position position="371"/>
    </location>
</feature>
<protein>
    <recommendedName>
        <fullName evidence="1">F-box domain-containing protein</fullName>
    </recommendedName>
</protein>
<keyword evidence="3" id="KW-1185">Reference proteome</keyword>
<accession>A0A1Y3ANE7</accession>
<evidence type="ECO:0000313" key="3">
    <source>
        <dbReference type="Proteomes" id="UP000194236"/>
    </source>
</evidence>
<evidence type="ECO:0000313" key="2">
    <source>
        <dbReference type="EMBL" id="OTF69961.1"/>
    </source>
</evidence>
<dbReference type="Gene3D" id="3.80.10.10">
    <property type="entry name" value="Ribonuclease Inhibitor"/>
    <property type="match status" value="2"/>
</dbReference>